<reference evidence="1 2" key="1">
    <citation type="submission" date="2020-08" db="EMBL/GenBank/DDBJ databases">
        <title>Bridging the membrane lipid divide: bacteria of the FCB group superphylum have the potential to synthesize archaeal ether lipids.</title>
        <authorList>
            <person name="Villanueva L."/>
            <person name="Von Meijenfeldt F.A.B."/>
            <person name="Westbye A.B."/>
            <person name="Yadav S."/>
            <person name="Hopmans E.C."/>
            <person name="Dutilh B.E."/>
            <person name="Sinninghe Damste J.S."/>
        </authorList>
    </citation>
    <scope>NUCLEOTIDE SEQUENCE [LARGE SCALE GENOMIC DNA]</scope>
    <source>
        <strain evidence="1">NIOZ-UU30</strain>
    </source>
</reference>
<name>A0A8J6NXN1_9BACT</name>
<evidence type="ECO:0008006" key="3">
    <source>
        <dbReference type="Google" id="ProtNLM"/>
    </source>
</evidence>
<dbReference type="InterPro" id="IPR027417">
    <property type="entry name" value="P-loop_NTPase"/>
</dbReference>
<dbReference type="SUPFAM" id="SSF53795">
    <property type="entry name" value="PEP carboxykinase-like"/>
    <property type="match status" value="1"/>
</dbReference>
<dbReference type="EMBL" id="JACNJH010000151">
    <property type="protein sequence ID" value="MBC8361773.1"/>
    <property type="molecule type" value="Genomic_DNA"/>
</dbReference>
<evidence type="ECO:0000313" key="1">
    <source>
        <dbReference type="EMBL" id="MBC8361773.1"/>
    </source>
</evidence>
<sequence length="303" mass="34740">MELTVDLAGTKIDIIFAGQSNNAIALCNHYFRNFIHPDRGKSAAVKISVLETTNSRLPVKETNGEPIFEQLLSTPDVVQWLRKVPQYKKDFLIDETTICSFCMDGLLLFSPETATGHIYLLKQGPRMFRPLYRLLWIYFAQVLGEEESCFVHAAALVRRENGYLFMGDSGAGKSTLAGACRQDTVLSDDSPVFRKRNGKYHVFPSPYHQMDRLKILNREVPDIYAEVKGLYFLIKDDDVSIHKISKKKAVSMIINRYILFFPYLSPRAKRLLFDLFLEVCHNLHTHYLHYLPGRDVWSVIADG</sequence>
<dbReference type="AlphaFoldDB" id="A0A8J6NXN1"/>
<accession>A0A8J6NXN1</accession>
<gene>
    <name evidence="1" type="ORF">H8E23_10275</name>
</gene>
<dbReference type="Proteomes" id="UP000603434">
    <property type="component" value="Unassembled WGS sequence"/>
</dbReference>
<proteinExistence type="predicted"/>
<evidence type="ECO:0000313" key="2">
    <source>
        <dbReference type="Proteomes" id="UP000603434"/>
    </source>
</evidence>
<dbReference type="Gene3D" id="3.40.50.300">
    <property type="entry name" value="P-loop containing nucleotide triphosphate hydrolases"/>
    <property type="match status" value="1"/>
</dbReference>
<organism evidence="1 2">
    <name type="scientific">Candidatus Desulfatibia profunda</name>
    <dbReference type="NCBI Taxonomy" id="2841695"/>
    <lineage>
        <taxon>Bacteria</taxon>
        <taxon>Pseudomonadati</taxon>
        <taxon>Thermodesulfobacteriota</taxon>
        <taxon>Desulfobacteria</taxon>
        <taxon>Desulfobacterales</taxon>
        <taxon>Desulfobacterales incertae sedis</taxon>
        <taxon>Candidatus Desulfatibia</taxon>
    </lineage>
</organism>
<protein>
    <recommendedName>
        <fullName evidence="3">HPr kinase/phosphorylase C-terminal domain-containing protein</fullName>
    </recommendedName>
</protein>
<comment type="caution">
    <text evidence="1">The sequence shown here is derived from an EMBL/GenBank/DDBJ whole genome shotgun (WGS) entry which is preliminary data.</text>
</comment>